<protein>
    <submittedName>
        <fullName evidence="3">Uncharacterized protein</fullName>
    </submittedName>
</protein>
<dbReference type="AlphaFoldDB" id="A0A150FYB9"/>
<evidence type="ECO:0000313" key="4">
    <source>
        <dbReference type="Proteomes" id="UP000075714"/>
    </source>
</evidence>
<dbReference type="STRING" id="33097.A0A150FYB9"/>
<sequence length="168" mass="17929">MSTSSGRGPEAQRAVATAARNATAQQQQQLQQAQTAAQPSPSAIHLTVASGAVVAPELDYTVVMDMLHKNAAANQEASKRGGVVLGLTSPVGPTNTLDITIGQLNFKRLLACARNKLWWMTPEWRTATWALPPETQFLLAEMAADGPYAIVLPLIDGDFRGTLRPPAK</sequence>
<dbReference type="Proteomes" id="UP000075714">
    <property type="component" value="Unassembled WGS sequence"/>
</dbReference>
<keyword evidence="4" id="KW-1185">Reference proteome</keyword>
<evidence type="ECO:0000256" key="2">
    <source>
        <dbReference type="SAM" id="MobiDB-lite"/>
    </source>
</evidence>
<dbReference type="InterPro" id="IPR008811">
    <property type="entry name" value="Glycosyl_hydrolases_36"/>
</dbReference>
<reference evidence="4" key="1">
    <citation type="journal article" date="2016" name="Nat. Commun.">
        <title>The Gonium pectorale genome demonstrates co-option of cell cycle regulation during the evolution of multicellularity.</title>
        <authorList>
            <person name="Hanschen E.R."/>
            <person name="Marriage T.N."/>
            <person name="Ferris P.J."/>
            <person name="Hamaji T."/>
            <person name="Toyoda A."/>
            <person name="Fujiyama A."/>
            <person name="Neme R."/>
            <person name="Noguchi H."/>
            <person name="Minakuchi Y."/>
            <person name="Suzuki M."/>
            <person name="Kawai-Toyooka H."/>
            <person name="Smith D.R."/>
            <person name="Sparks H."/>
            <person name="Anderson J."/>
            <person name="Bakaric R."/>
            <person name="Luria V."/>
            <person name="Karger A."/>
            <person name="Kirschner M.W."/>
            <person name="Durand P.M."/>
            <person name="Michod R.E."/>
            <person name="Nozaki H."/>
            <person name="Olson B.J."/>
        </authorList>
    </citation>
    <scope>NUCLEOTIDE SEQUENCE [LARGE SCALE GENOMIC DNA]</scope>
    <source>
        <strain evidence="4">NIES-2863</strain>
    </source>
</reference>
<accession>A0A150FYB9</accession>
<feature type="region of interest" description="Disordered" evidence="2">
    <location>
        <begin position="1"/>
        <end position="36"/>
    </location>
</feature>
<gene>
    <name evidence="3" type="ORF">GPECTOR_130g572</name>
</gene>
<dbReference type="PANTHER" id="PTHR31268">
    <property type="match status" value="1"/>
</dbReference>
<dbReference type="OrthoDB" id="4664297at2759"/>
<proteinExistence type="predicted"/>
<keyword evidence="1" id="KW-0119">Carbohydrate metabolism</keyword>
<dbReference type="Pfam" id="PF05691">
    <property type="entry name" value="Raffinose_syn"/>
    <property type="match status" value="1"/>
</dbReference>
<evidence type="ECO:0000256" key="1">
    <source>
        <dbReference type="ARBA" id="ARBA00023277"/>
    </source>
</evidence>
<comment type="caution">
    <text evidence="3">The sequence shown here is derived from an EMBL/GenBank/DDBJ whole genome shotgun (WGS) entry which is preliminary data.</text>
</comment>
<dbReference type="EMBL" id="LSYV01000130">
    <property type="protein sequence ID" value="KXZ42611.1"/>
    <property type="molecule type" value="Genomic_DNA"/>
</dbReference>
<dbReference type="PANTHER" id="PTHR31268:SF32">
    <property type="entry name" value="GALACTINOL--SUCROSE GALACTOSYLTRANSFERASE 2-RELATED"/>
    <property type="match status" value="1"/>
</dbReference>
<name>A0A150FYB9_GONPE</name>
<organism evidence="3 4">
    <name type="scientific">Gonium pectorale</name>
    <name type="common">Green alga</name>
    <dbReference type="NCBI Taxonomy" id="33097"/>
    <lineage>
        <taxon>Eukaryota</taxon>
        <taxon>Viridiplantae</taxon>
        <taxon>Chlorophyta</taxon>
        <taxon>core chlorophytes</taxon>
        <taxon>Chlorophyceae</taxon>
        <taxon>CS clade</taxon>
        <taxon>Chlamydomonadales</taxon>
        <taxon>Volvocaceae</taxon>
        <taxon>Gonium</taxon>
    </lineage>
</organism>
<feature type="compositionally biased region" description="Low complexity" evidence="2">
    <location>
        <begin position="11"/>
        <end position="36"/>
    </location>
</feature>
<evidence type="ECO:0000313" key="3">
    <source>
        <dbReference type="EMBL" id="KXZ42611.1"/>
    </source>
</evidence>